<dbReference type="InterPro" id="IPR029063">
    <property type="entry name" value="SAM-dependent_MTases_sf"/>
</dbReference>
<gene>
    <name evidence="2" type="ORF">TRUGW13939_05702</name>
</gene>
<evidence type="ECO:0000313" key="3">
    <source>
        <dbReference type="Proteomes" id="UP000509510"/>
    </source>
</evidence>
<accession>A0A7H8QXB9</accession>
<evidence type="ECO:0000259" key="1">
    <source>
        <dbReference type="Pfam" id="PF13649"/>
    </source>
</evidence>
<dbReference type="PANTHER" id="PTHR43591:SF96">
    <property type="entry name" value="PUTATIVE-RELATED"/>
    <property type="match status" value="1"/>
</dbReference>
<dbReference type="RefSeq" id="XP_035344755.1">
    <property type="nucleotide sequence ID" value="XM_035488862.1"/>
</dbReference>
<dbReference type="Gene3D" id="3.40.50.150">
    <property type="entry name" value="Vaccinia Virus protein VP39"/>
    <property type="match status" value="1"/>
</dbReference>
<dbReference type="PANTHER" id="PTHR43591">
    <property type="entry name" value="METHYLTRANSFERASE"/>
    <property type="match status" value="1"/>
</dbReference>
<dbReference type="GeneID" id="55993199"/>
<dbReference type="CDD" id="cd02440">
    <property type="entry name" value="AdoMet_MTases"/>
    <property type="match status" value="1"/>
</dbReference>
<keyword evidence="3" id="KW-1185">Reference proteome</keyword>
<feature type="domain" description="Methyltransferase" evidence="1">
    <location>
        <begin position="84"/>
        <end position="179"/>
    </location>
</feature>
<reference evidence="3" key="1">
    <citation type="submission" date="2020-06" db="EMBL/GenBank/DDBJ databases">
        <title>A chromosome-scale genome assembly of Talaromyces rugulosus W13939.</title>
        <authorList>
            <person name="Wang B."/>
            <person name="Guo L."/>
            <person name="Ye K."/>
            <person name="Wang L."/>
        </authorList>
    </citation>
    <scope>NUCLEOTIDE SEQUENCE [LARGE SCALE GENOMIC DNA]</scope>
    <source>
        <strain evidence="3">W13939</strain>
    </source>
</reference>
<dbReference type="OrthoDB" id="4222147at2759"/>
<evidence type="ECO:0000313" key="2">
    <source>
        <dbReference type="EMBL" id="QKX58577.1"/>
    </source>
</evidence>
<proteinExistence type="predicted"/>
<dbReference type="Proteomes" id="UP000509510">
    <property type="component" value="Chromosome III"/>
</dbReference>
<protein>
    <recommendedName>
        <fullName evidence="1">Methyltransferase domain-containing protein</fullName>
    </recommendedName>
</protein>
<dbReference type="AlphaFoldDB" id="A0A7H8QXB9"/>
<dbReference type="SUPFAM" id="SSF53335">
    <property type="entry name" value="S-adenosyl-L-methionine-dependent methyltransferases"/>
    <property type="match status" value="1"/>
</dbReference>
<dbReference type="InterPro" id="IPR041698">
    <property type="entry name" value="Methyltransf_25"/>
</dbReference>
<name>A0A7H8QXB9_TALRU</name>
<dbReference type="EMBL" id="CP055900">
    <property type="protein sequence ID" value="QKX58577.1"/>
    <property type="molecule type" value="Genomic_DNA"/>
</dbReference>
<organism evidence="2 3">
    <name type="scientific">Talaromyces rugulosus</name>
    <name type="common">Penicillium rugulosum</name>
    <dbReference type="NCBI Taxonomy" id="121627"/>
    <lineage>
        <taxon>Eukaryota</taxon>
        <taxon>Fungi</taxon>
        <taxon>Dikarya</taxon>
        <taxon>Ascomycota</taxon>
        <taxon>Pezizomycotina</taxon>
        <taxon>Eurotiomycetes</taxon>
        <taxon>Eurotiomycetidae</taxon>
        <taxon>Eurotiales</taxon>
        <taxon>Trichocomaceae</taxon>
        <taxon>Talaromyces</taxon>
        <taxon>Talaromyces sect. Islandici</taxon>
    </lineage>
</organism>
<dbReference type="KEGG" id="trg:TRUGW13939_05702"/>
<sequence>MDRPTAGDKATLICPSYVDGTDTDYYTLFGLEAIMERLDGGIRYDLGRDFLGSARLNLQHYLWKDTLNYDIHPSIPVAHDHLRIADVGTGTGIFLLGLCRRLPPSTSFQGLDVSADQFPNAEWTPANVSFRKVDAMQDPPADLQGKFDIVHLRLFTCVVENDDPLPILSHCLSLLKPGGYLQWDEYDSGTTGVIGSTPGAPTQLLNSMLQAMGSNRPLSFPDNSWIPRLDDLFRAQGMQSVQKISTRPPPELLKAYTEMLLVAHLEHASLHDADGASVGGDRLRKLIGQGAEEMKKGGAFNHMLQVVVGRKPCVFSEGSGEKSS</sequence>
<dbReference type="Pfam" id="PF13649">
    <property type="entry name" value="Methyltransf_25"/>
    <property type="match status" value="1"/>
</dbReference>